<evidence type="ECO:0000313" key="1">
    <source>
        <dbReference type="EMBL" id="THU92323.1"/>
    </source>
</evidence>
<name>A0A4S8LTE9_DENBC</name>
<evidence type="ECO:0000313" key="2">
    <source>
        <dbReference type="Proteomes" id="UP000297245"/>
    </source>
</evidence>
<gene>
    <name evidence="1" type="ORF">K435DRAFT_840608</name>
</gene>
<proteinExistence type="predicted"/>
<keyword evidence="2" id="KW-1185">Reference proteome</keyword>
<reference evidence="1 2" key="1">
    <citation type="journal article" date="2019" name="Nat. Ecol. Evol.">
        <title>Megaphylogeny resolves global patterns of mushroom evolution.</title>
        <authorList>
            <person name="Varga T."/>
            <person name="Krizsan K."/>
            <person name="Foldi C."/>
            <person name="Dima B."/>
            <person name="Sanchez-Garcia M."/>
            <person name="Sanchez-Ramirez S."/>
            <person name="Szollosi G.J."/>
            <person name="Szarkandi J.G."/>
            <person name="Papp V."/>
            <person name="Albert L."/>
            <person name="Andreopoulos W."/>
            <person name="Angelini C."/>
            <person name="Antonin V."/>
            <person name="Barry K.W."/>
            <person name="Bougher N.L."/>
            <person name="Buchanan P."/>
            <person name="Buyck B."/>
            <person name="Bense V."/>
            <person name="Catcheside P."/>
            <person name="Chovatia M."/>
            <person name="Cooper J."/>
            <person name="Damon W."/>
            <person name="Desjardin D."/>
            <person name="Finy P."/>
            <person name="Geml J."/>
            <person name="Haridas S."/>
            <person name="Hughes K."/>
            <person name="Justo A."/>
            <person name="Karasinski D."/>
            <person name="Kautmanova I."/>
            <person name="Kiss B."/>
            <person name="Kocsube S."/>
            <person name="Kotiranta H."/>
            <person name="LaButti K.M."/>
            <person name="Lechner B.E."/>
            <person name="Liimatainen K."/>
            <person name="Lipzen A."/>
            <person name="Lukacs Z."/>
            <person name="Mihaltcheva S."/>
            <person name="Morgado L.N."/>
            <person name="Niskanen T."/>
            <person name="Noordeloos M.E."/>
            <person name="Ohm R.A."/>
            <person name="Ortiz-Santana B."/>
            <person name="Ovrebo C."/>
            <person name="Racz N."/>
            <person name="Riley R."/>
            <person name="Savchenko A."/>
            <person name="Shiryaev A."/>
            <person name="Soop K."/>
            <person name="Spirin V."/>
            <person name="Szebenyi C."/>
            <person name="Tomsovsky M."/>
            <person name="Tulloss R.E."/>
            <person name="Uehling J."/>
            <person name="Grigoriev I.V."/>
            <person name="Vagvolgyi C."/>
            <person name="Papp T."/>
            <person name="Martin F.M."/>
            <person name="Miettinen O."/>
            <person name="Hibbett D.S."/>
            <person name="Nagy L.G."/>
        </authorList>
    </citation>
    <scope>NUCLEOTIDE SEQUENCE [LARGE SCALE GENOMIC DNA]</scope>
    <source>
        <strain evidence="1 2">CBS 962.96</strain>
    </source>
</reference>
<protein>
    <submittedName>
        <fullName evidence="1">Uncharacterized protein</fullName>
    </submittedName>
</protein>
<dbReference type="OrthoDB" id="5945905at2759"/>
<sequence length="110" mass="12375">MSDSAQASRRKLLLHLAAILPKASEPLEPPPSILDSQVIQTILDSPNSEIRDAVIFDDLQHQREERRLFLSRVIPALLPSFNAPIPPILDPSLQQYVLDFVQDDQAIEQI</sequence>
<organism evidence="1 2">
    <name type="scientific">Dendrothele bispora (strain CBS 962.96)</name>
    <dbReference type="NCBI Taxonomy" id="1314807"/>
    <lineage>
        <taxon>Eukaryota</taxon>
        <taxon>Fungi</taxon>
        <taxon>Dikarya</taxon>
        <taxon>Basidiomycota</taxon>
        <taxon>Agaricomycotina</taxon>
        <taxon>Agaricomycetes</taxon>
        <taxon>Agaricomycetidae</taxon>
        <taxon>Agaricales</taxon>
        <taxon>Agaricales incertae sedis</taxon>
        <taxon>Dendrothele</taxon>
    </lineage>
</organism>
<dbReference type="EMBL" id="ML179282">
    <property type="protein sequence ID" value="THU92323.1"/>
    <property type="molecule type" value="Genomic_DNA"/>
</dbReference>
<dbReference type="Proteomes" id="UP000297245">
    <property type="component" value="Unassembled WGS sequence"/>
</dbReference>
<dbReference type="AlphaFoldDB" id="A0A4S8LTE9"/>
<accession>A0A4S8LTE9</accession>